<dbReference type="PANTHER" id="PTHR42792">
    <property type="entry name" value="FLAGELLIN"/>
    <property type="match status" value="1"/>
</dbReference>
<evidence type="ECO:0000313" key="3">
    <source>
        <dbReference type="Proteomes" id="UP000538666"/>
    </source>
</evidence>
<keyword evidence="3" id="KW-1185">Reference proteome</keyword>
<dbReference type="NCBIfam" id="TIGR02550">
    <property type="entry name" value="flagell_flgL"/>
    <property type="match status" value="1"/>
</dbReference>
<accession>A0A841K321</accession>
<dbReference type="InterPro" id="IPR001029">
    <property type="entry name" value="Flagellin_N"/>
</dbReference>
<feature type="domain" description="Flagellin N-terminal" evidence="1">
    <location>
        <begin position="7"/>
        <end position="137"/>
    </location>
</feature>
<dbReference type="GO" id="GO:0071973">
    <property type="term" value="P:bacterial-type flagellum-dependent cell motility"/>
    <property type="evidence" value="ECO:0007669"/>
    <property type="project" value="InterPro"/>
</dbReference>
<protein>
    <submittedName>
        <fullName evidence="2">Flagellar hook-associated protein 3 FlgL</fullName>
    </submittedName>
</protein>
<dbReference type="SUPFAM" id="SSF64518">
    <property type="entry name" value="Phase 1 flagellin"/>
    <property type="match status" value="1"/>
</dbReference>
<dbReference type="GO" id="GO:0005198">
    <property type="term" value="F:structural molecule activity"/>
    <property type="evidence" value="ECO:0007669"/>
    <property type="project" value="InterPro"/>
</dbReference>
<evidence type="ECO:0000259" key="1">
    <source>
        <dbReference type="Pfam" id="PF00669"/>
    </source>
</evidence>
<dbReference type="AlphaFoldDB" id="A0A841K321"/>
<gene>
    <name evidence="2" type="ORF">HNQ77_002984</name>
</gene>
<dbReference type="PANTHER" id="PTHR42792:SF1">
    <property type="entry name" value="FLAGELLAR HOOK-ASSOCIATED PROTEIN 3"/>
    <property type="match status" value="1"/>
</dbReference>
<dbReference type="InterPro" id="IPR013384">
    <property type="entry name" value="Flagell_FlgL"/>
</dbReference>
<evidence type="ECO:0000313" key="2">
    <source>
        <dbReference type="EMBL" id="MBB6145028.1"/>
    </source>
</evidence>
<keyword evidence="2" id="KW-0282">Flagellum</keyword>
<organism evidence="2 3">
    <name type="scientific">Silvibacterium bohemicum</name>
    <dbReference type="NCBI Taxonomy" id="1577686"/>
    <lineage>
        <taxon>Bacteria</taxon>
        <taxon>Pseudomonadati</taxon>
        <taxon>Acidobacteriota</taxon>
        <taxon>Terriglobia</taxon>
        <taxon>Terriglobales</taxon>
        <taxon>Acidobacteriaceae</taxon>
        <taxon>Silvibacterium</taxon>
    </lineage>
</organism>
<dbReference type="Proteomes" id="UP000538666">
    <property type="component" value="Unassembled WGS sequence"/>
</dbReference>
<name>A0A841K321_9BACT</name>
<dbReference type="InterPro" id="IPR001492">
    <property type="entry name" value="Flagellin"/>
</dbReference>
<sequence>MRVNPNMAPEILADLQQSQMSLNTALQQLSTGKTVSVPSDNPAAAAAMVQNNIETQNVDQYTQNVTSALSTVETAGAALSSVATALTQAVSVATEAANGTNNSANLQALAEQVQGILTSVVSEANTSVGGTYLFGGTASGSAPFTVDSSSPTGYTYNGNTDTNSVAVGDQSSIQVNLPGSQIFTNSSSSILGSLSSLLTAIQSDNTADIKTASSSITSALGVLGQQQAFYANTENQLNAQDSFLQQDTVSLASQENNLIGVDPATAATNLSQAEADNSAALAATAKVLPNTLLNFLSPPD</sequence>
<comment type="caution">
    <text evidence="2">The sequence shown here is derived from an EMBL/GenBank/DDBJ whole genome shotgun (WGS) entry which is preliminary data.</text>
</comment>
<dbReference type="OrthoDB" id="120064at2"/>
<dbReference type="Pfam" id="PF00669">
    <property type="entry name" value="Flagellin_N"/>
    <property type="match status" value="1"/>
</dbReference>
<dbReference type="EMBL" id="JACHEK010000005">
    <property type="protein sequence ID" value="MBB6145028.1"/>
    <property type="molecule type" value="Genomic_DNA"/>
</dbReference>
<proteinExistence type="predicted"/>
<dbReference type="GO" id="GO:0009424">
    <property type="term" value="C:bacterial-type flagellum hook"/>
    <property type="evidence" value="ECO:0007669"/>
    <property type="project" value="InterPro"/>
</dbReference>
<keyword evidence="2" id="KW-0966">Cell projection</keyword>
<dbReference type="Gene3D" id="1.20.1330.10">
    <property type="entry name" value="f41 fragment of flagellin, N-terminal domain"/>
    <property type="match status" value="1"/>
</dbReference>
<keyword evidence="2" id="KW-0969">Cilium</keyword>
<reference evidence="2 3" key="1">
    <citation type="submission" date="2020-08" db="EMBL/GenBank/DDBJ databases">
        <title>Genomic Encyclopedia of Type Strains, Phase IV (KMG-IV): sequencing the most valuable type-strain genomes for metagenomic binning, comparative biology and taxonomic classification.</title>
        <authorList>
            <person name="Goeker M."/>
        </authorList>
    </citation>
    <scope>NUCLEOTIDE SEQUENCE [LARGE SCALE GENOMIC DNA]</scope>
    <source>
        <strain evidence="2 3">DSM 103733</strain>
    </source>
</reference>
<dbReference type="RefSeq" id="WP_082125480.1">
    <property type="nucleotide sequence ID" value="NZ_JACHEK010000005.1"/>
</dbReference>